<dbReference type="AlphaFoldDB" id="A0A1H4B9D7"/>
<evidence type="ECO:0000256" key="1">
    <source>
        <dbReference type="ARBA" id="ARBA00004365"/>
    </source>
</evidence>
<protein>
    <submittedName>
        <fullName evidence="7">Flagellar hook-associated protein 3 FlgL</fullName>
    </submittedName>
</protein>
<name>A0A1H4B9D7_ALKAM</name>
<evidence type="ECO:0000256" key="2">
    <source>
        <dbReference type="ARBA" id="ARBA00004613"/>
    </source>
</evidence>
<keyword evidence="4" id="KW-0964">Secreted</keyword>
<dbReference type="OrthoDB" id="9768249at2"/>
<comment type="similarity">
    <text evidence="3">Belongs to the bacterial flagellin family.</text>
</comment>
<sequence>MRMSFNMKFNLGLNGVLNTNAKMSRAQEQLTKQTRILTPADDPASSAKVLGLDQSLAQTEQYQNNSILLKNNLALQETVLSNMRTSMDRARVLAIASGNGAYAEEDLRAVAAELRNIQIELQDLMNTKNAEGGYIFAGFQDKNVPYVFNPVSGRYEFEGDDGQKSLQISPTIALPGNDSGKFVFDDVPARFKTSAASIVAGGATSASITVTNQDQFDRFYRSNYDNLTPANNTFNVVFTAPDQYEIQQNGTALVPPVTGTYTAGESINFRGTRITVDGPAVPGQVDFSLQPPEKKNILDTLEEFIARLENPDLSAFQLNEGILDAISQISNSADKVDNFMANVGGRINVIDSVFETNEDLKINNKSYRADLSEVDYAAALTEITKQEIALQAISATFTKVSGVSLFDFLR</sequence>
<evidence type="ECO:0000313" key="8">
    <source>
        <dbReference type="Proteomes" id="UP000198773"/>
    </source>
</evidence>
<dbReference type="Proteomes" id="UP000198773">
    <property type="component" value="Unassembled WGS sequence"/>
</dbReference>
<comment type="subcellular location">
    <subcellularLocation>
        <location evidence="1">Bacterial flagellum</location>
    </subcellularLocation>
    <subcellularLocation>
        <location evidence="2">Secreted</location>
    </subcellularLocation>
</comment>
<dbReference type="InterPro" id="IPR001029">
    <property type="entry name" value="Flagellin_N"/>
</dbReference>
<feature type="domain" description="Flagellin N-terminal" evidence="6">
    <location>
        <begin position="13"/>
        <end position="139"/>
    </location>
</feature>
<organism evidence="7 8">
    <name type="scientific">Alkalimonas amylolytica</name>
    <dbReference type="NCBI Taxonomy" id="152573"/>
    <lineage>
        <taxon>Bacteria</taxon>
        <taxon>Pseudomonadati</taxon>
        <taxon>Pseudomonadota</taxon>
        <taxon>Gammaproteobacteria</taxon>
        <taxon>Alkalimonas</taxon>
    </lineage>
</organism>
<dbReference type="EMBL" id="FNRM01000003">
    <property type="protein sequence ID" value="SEA44759.1"/>
    <property type="molecule type" value="Genomic_DNA"/>
</dbReference>
<dbReference type="SUPFAM" id="SSF64518">
    <property type="entry name" value="Phase 1 flagellin"/>
    <property type="match status" value="1"/>
</dbReference>
<dbReference type="InterPro" id="IPR001492">
    <property type="entry name" value="Flagellin"/>
</dbReference>
<dbReference type="PANTHER" id="PTHR42792">
    <property type="entry name" value="FLAGELLIN"/>
    <property type="match status" value="1"/>
</dbReference>
<dbReference type="GO" id="GO:0071973">
    <property type="term" value="P:bacterial-type flagellum-dependent cell motility"/>
    <property type="evidence" value="ECO:0007669"/>
    <property type="project" value="InterPro"/>
</dbReference>
<evidence type="ECO:0000256" key="3">
    <source>
        <dbReference type="ARBA" id="ARBA00005709"/>
    </source>
</evidence>
<accession>A0A1H4B9D7</accession>
<dbReference type="InterPro" id="IPR013384">
    <property type="entry name" value="Flagell_FlgL"/>
</dbReference>
<dbReference type="Gene3D" id="1.20.1330.10">
    <property type="entry name" value="f41 fragment of flagellin, N-terminal domain"/>
    <property type="match status" value="1"/>
</dbReference>
<evidence type="ECO:0000256" key="4">
    <source>
        <dbReference type="ARBA" id="ARBA00022525"/>
    </source>
</evidence>
<evidence type="ECO:0000259" key="6">
    <source>
        <dbReference type="Pfam" id="PF00669"/>
    </source>
</evidence>
<gene>
    <name evidence="7" type="ORF">SAMN04488051_103242</name>
</gene>
<keyword evidence="7" id="KW-0282">Flagellum</keyword>
<evidence type="ECO:0000313" key="7">
    <source>
        <dbReference type="EMBL" id="SEA44759.1"/>
    </source>
</evidence>
<keyword evidence="5" id="KW-0975">Bacterial flagellum</keyword>
<dbReference type="STRING" id="152573.SAMN04488051_103242"/>
<dbReference type="NCBIfam" id="TIGR02550">
    <property type="entry name" value="flagell_flgL"/>
    <property type="match status" value="1"/>
</dbReference>
<dbReference type="PANTHER" id="PTHR42792:SF1">
    <property type="entry name" value="FLAGELLAR HOOK-ASSOCIATED PROTEIN 3"/>
    <property type="match status" value="1"/>
</dbReference>
<evidence type="ECO:0000256" key="5">
    <source>
        <dbReference type="ARBA" id="ARBA00023143"/>
    </source>
</evidence>
<dbReference type="GO" id="GO:0009424">
    <property type="term" value="C:bacterial-type flagellum hook"/>
    <property type="evidence" value="ECO:0007669"/>
    <property type="project" value="InterPro"/>
</dbReference>
<dbReference type="Pfam" id="PF00669">
    <property type="entry name" value="Flagellin_N"/>
    <property type="match status" value="1"/>
</dbReference>
<reference evidence="7 8" key="1">
    <citation type="submission" date="2016-10" db="EMBL/GenBank/DDBJ databases">
        <authorList>
            <person name="de Groot N.N."/>
        </authorList>
    </citation>
    <scope>NUCLEOTIDE SEQUENCE [LARGE SCALE GENOMIC DNA]</scope>
    <source>
        <strain evidence="7 8">CGMCC 1.3430</strain>
    </source>
</reference>
<keyword evidence="7" id="KW-0969">Cilium</keyword>
<keyword evidence="7" id="KW-0966">Cell projection</keyword>
<keyword evidence="8" id="KW-1185">Reference proteome</keyword>
<proteinExistence type="inferred from homology"/>
<dbReference type="RefSeq" id="WP_091341504.1">
    <property type="nucleotide sequence ID" value="NZ_FNRM01000003.1"/>
</dbReference>
<dbReference type="GO" id="GO:0005198">
    <property type="term" value="F:structural molecule activity"/>
    <property type="evidence" value="ECO:0007669"/>
    <property type="project" value="InterPro"/>
</dbReference>
<dbReference type="GO" id="GO:0005576">
    <property type="term" value="C:extracellular region"/>
    <property type="evidence" value="ECO:0007669"/>
    <property type="project" value="UniProtKB-SubCell"/>
</dbReference>